<evidence type="ECO:0000313" key="4">
    <source>
        <dbReference type="Proteomes" id="UP000034273"/>
    </source>
</evidence>
<dbReference type="Pfam" id="PF01370">
    <property type="entry name" value="Epimerase"/>
    <property type="match status" value="1"/>
</dbReference>
<dbReference type="SUPFAM" id="SSF51735">
    <property type="entry name" value="NAD(P)-binding Rossmann-fold domains"/>
    <property type="match status" value="1"/>
</dbReference>
<evidence type="ECO:0000256" key="1">
    <source>
        <dbReference type="ARBA" id="ARBA00007637"/>
    </source>
</evidence>
<comment type="caution">
    <text evidence="3">The sequence shown here is derived from an EMBL/GenBank/DDBJ whole genome shotgun (WGS) entry which is preliminary data.</text>
</comment>
<feature type="domain" description="NAD-dependent epimerase/dehydratase" evidence="2">
    <location>
        <begin position="16"/>
        <end position="246"/>
    </location>
</feature>
<evidence type="ECO:0000259" key="2">
    <source>
        <dbReference type="Pfam" id="PF01370"/>
    </source>
</evidence>
<dbReference type="InterPro" id="IPR036291">
    <property type="entry name" value="NAD(P)-bd_dom_sf"/>
</dbReference>
<dbReference type="PANTHER" id="PTHR43000">
    <property type="entry name" value="DTDP-D-GLUCOSE 4,6-DEHYDRATASE-RELATED"/>
    <property type="match status" value="1"/>
</dbReference>
<accession>A0A0G1X0R0</accession>
<dbReference type="Proteomes" id="UP000034273">
    <property type="component" value="Unassembled WGS sequence"/>
</dbReference>
<evidence type="ECO:0000313" key="3">
    <source>
        <dbReference type="EMBL" id="KKW24581.1"/>
    </source>
</evidence>
<organism evidence="3 4">
    <name type="scientific">Candidatus Kaiserbacteria bacterium GW2011_GWA2_52_12</name>
    <dbReference type="NCBI Taxonomy" id="1618671"/>
    <lineage>
        <taxon>Bacteria</taxon>
        <taxon>Candidatus Kaiseribacteriota</taxon>
    </lineage>
</organism>
<comment type="similarity">
    <text evidence="1">Belongs to the NAD(P)-dependent epimerase/dehydratase family.</text>
</comment>
<name>A0A0G1X0R0_9BACT</name>
<protein>
    <submittedName>
        <fullName evidence="3">dTDP-glucose 4,6-dehydratase</fullName>
    </submittedName>
</protein>
<proteinExistence type="inferred from homology"/>
<dbReference type="Gene3D" id="3.40.50.720">
    <property type="entry name" value="NAD(P)-binding Rossmann-like Domain"/>
    <property type="match status" value="1"/>
</dbReference>
<dbReference type="STRING" id="1618671.UY67_C0006G0036"/>
<dbReference type="AlphaFoldDB" id="A0A0G1X0R0"/>
<sequence length="314" mass="35576">MFWGRKKTKKDGPKTLITGGLGFIFSHVTEHYVKKGWDVVVIDNLSEGSNPQIIDGSFTHINEHMAKVAVVDTIVREQPDYIIHAAAITDVDYSIREPRRTFEKNIGGAAHAFEAARRLPNLKKILYVSTDEIYGECDHPMREDEMLSPRSPYACSKAAGSLMRTAYENTYPHLKGRIAEIRPCNVFGPRQDVAKILARIRHCLKTDEPLPLHNGGKGYREFLYIKNVPAAVDIVLEKGEGIYNVGSGYGIEMTELLKKVEELTGKKITTAPHHRSGMDMRYQTDSSRIRELGWKPMYSFEEGLREYLLSDEEC</sequence>
<dbReference type="InterPro" id="IPR001509">
    <property type="entry name" value="Epimerase_deHydtase"/>
</dbReference>
<gene>
    <name evidence="3" type="ORF">UY67_C0006G0036</name>
</gene>
<dbReference type="Gene3D" id="3.90.25.10">
    <property type="entry name" value="UDP-galactose 4-epimerase, domain 1"/>
    <property type="match status" value="1"/>
</dbReference>
<reference evidence="3 4" key="1">
    <citation type="journal article" date="2015" name="Nature">
        <title>rRNA introns, odd ribosomes, and small enigmatic genomes across a large radiation of phyla.</title>
        <authorList>
            <person name="Brown C.T."/>
            <person name="Hug L.A."/>
            <person name="Thomas B.C."/>
            <person name="Sharon I."/>
            <person name="Castelle C.J."/>
            <person name="Singh A."/>
            <person name="Wilkins M.J."/>
            <person name="Williams K.H."/>
            <person name="Banfield J.F."/>
        </authorList>
    </citation>
    <scope>NUCLEOTIDE SEQUENCE [LARGE SCALE GENOMIC DNA]</scope>
</reference>
<dbReference type="EMBL" id="LCQW01000006">
    <property type="protein sequence ID" value="KKW24581.1"/>
    <property type="molecule type" value="Genomic_DNA"/>
</dbReference>